<accession>A0A9J6CZE6</accession>
<dbReference type="AlphaFoldDB" id="A0A9J6CZE6"/>
<comment type="caution">
    <text evidence="4">The sequence shown here is derived from an EMBL/GenBank/DDBJ whole genome shotgun (WGS) entry which is preliminary data.</text>
</comment>
<reference evidence="4" key="1">
    <citation type="journal article" date="2020" name="Cell">
        <title>Large-Scale Comparative Analyses of Tick Genomes Elucidate Their Genetic Diversity and Vector Capacities.</title>
        <authorList>
            <consortium name="Tick Genome and Microbiome Consortium (TIGMIC)"/>
            <person name="Jia N."/>
            <person name="Wang J."/>
            <person name="Shi W."/>
            <person name="Du L."/>
            <person name="Sun Y."/>
            <person name="Zhan W."/>
            <person name="Jiang J.F."/>
            <person name="Wang Q."/>
            <person name="Zhang B."/>
            <person name="Ji P."/>
            <person name="Bell-Sakyi L."/>
            <person name="Cui X.M."/>
            <person name="Yuan T.T."/>
            <person name="Jiang B.G."/>
            <person name="Yang W.F."/>
            <person name="Lam T.T."/>
            <person name="Chang Q.C."/>
            <person name="Ding S.J."/>
            <person name="Wang X.J."/>
            <person name="Zhu J.G."/>
            <person name="Ruan X.D."/>
            <person name="Zhao L."/>
            <person name="Wei J.T."/>
            <person name="Ye R.Z."/>
            <person name="Que T.C."/>
            <person name="Du C.H."/>
            <person name="Zhou Y.H."/>
            <person name="Cheng J.X."/>
            <person name="Dai P.F."/>
            <person name="Guo W.B."/>
            <person name="Han X.H."/>
            <person name="Huang E.J."/>
            <person name="Li L.F."/>
            <person name="Wei W."/>
            <person name="Gao Y.C."/>
            <person name="Liu J.Z."/>
            <person name="Shao H.Z."/>
            <person name="Wang X."/>
            <person name="Wang C.C."/>
            <person name="Yang T.C."/>
            <person name="Huo Q.B."/>
            <person name="Li W."/>
            <person name="Chen H.Y."/>
            <person name="Chen S.E."/>
            <person name="Zhou L.G."/>
            <person name="Ni X.B."/>
            <person name="Tian J.H."/>
            <person name="Sheng Y."/>
            <person name="Liu T."/>
            <person name="Pan Y.S."/>
            <person name="Xia L.Y."/>
            <person name="Li J."/>
            <person name="Zhao F."/>
            <person name="Cao W.C."/>
        </authorList>
    </citation>
    <scope>NUCLEOTIDE SEQUENCE</scope>
    <source>
        <strain evidence="4">Rmic-2018</strain>
    </source>
</reference>
<keyword evidence="5" id="KW-1185">Reference proteome</keyword>
<gene>
    <name evidence="4" type="ORF">HPB51_027746</name>
</gene>
<sequence length="137" mass="14715">MGLGLMVVVASQIVDAVRRQGPGGMSQVLRPLGVEAGRRRAVYGGLRAFTSDEAIMRPNSITRQLDGGYPGSNHDAGNVVKSQAYAMPEKSVQGHHYCLYDDPAYPLRPLQLKPYGGASLTPKQCAFNKAKSSVRLA</sequence>
<dbReference type="GO" id="GO:0046872">
    <property type="term" value="F:metal ion binding"/>
    <property type="evidence" value="ECO:0007669"/>
    <property type="project" value="UniProtKB-KW"/>
</dbReference>
<evidence type="ECO:0000256" key="1">
    <source>
        <dbReference type="ARBA" id="ARBA00001968"/>
    </source>
</evidence>
<feature type="domain" description="DDE Tnp4" evidence="3">
    <location>
        <begin position="54"/>
        <end position="136"/>
    </location>
</feature>
<dbReference type="Proteomes" id="UP000821866">
    <property type="component" value="Unassembled WGS sequence"/>
</dbReference>
<evidence type="ECO:0000256" key="2">
    <source>
        <dbReference type="ARBA" id="ARBA00022723"/>
    </source>
</evidence>
<dbReference type="Pfam" id="PF13359">
    <property type="entry name" value="DDE_Tnp_4"/>
    <property type="match status" value="1"/>
</dbReference>
<dbReference type="InterPro" id="IPR027806">
    <property type="entry name" value="HARBI1_dom"/>
</dbReference>
<comment type="cofactor">
    <cofactor evidence="1">
        <name>a divalent metal cation</name>
        <dbReference type="ChEBI" id="CHEBI:60240"/>
    </cofactor>
</comment>
<name>A0A9J6CZE6_RHIMP</name>
<protein>
    <recommendedName>
        <fullName evidence="3">DDE Tnp4 domain-containing protein</fullName>
    </recommendedName>
</protein>
<evidence type="ECO:0000313" key="5">
    <source>
        <dbReference type="Proteomes" id="UP000821866"/>
    </source>
</evidence>
<evidence type="ECO:0000259" key="3">
    <source>
        <dbReference type="Pfam" id="PF13359"/>
    </source>
</evidence>
<keyword evidence="2" id="KW-0479">Metal-binding</keyword>
<evidence type="ECO:0000313" key="4">
    <source>
        <dbReference type="EMBL" id="KAH7964017.1"/>
    </source>
</evidence>
<dbReference type="EMBL" id="JABSTU010004335">
    <property type="protein sequence ID" value="KAH7964017.1"/>
    <property type="molecule type" value="Genomic_DNA"/>
</dbReference>
<organism evidence="4 5">
    <name type="scientific">Rhipicephalus microplus</name>
    <name type="common">Cattle tick</name>
    <name type="synonym">Boophilus microplus</name>
    <dbReference type="NCBI Taxonomy" id="6941"/>
    <lineage>
        <taxon>Eukaryota</taxon>
        <taxon>Metazoa</taxon>
        <taxon>Ecdysozoa</taxon>
        <taxon>Arthropoda</taxon>
        <taxon>Chelicerata</taxon>
        <taxon>Arachnida</taxon>
        <taxon>Acari</taxon>
        <taxon>Parasitiformes</taxon>
        <taxon>Ixodida</taxon>
        <taxon>Ixodoidea</taxon>
        <taxon>Ixodidae</taxon>
        <taxon>Rhipicephalinae</taxon>
        <taxon>Rhipicephalus</taxon>
        <taxon>Boophilus</taxon>
    </lineage>
</organism>
<reference evidence="4" key="2">
    <citation type="submission" date="2021-09" db="EMBL/GenBank/DDBJ databases">
        <authorList>
            <person name="Jia N."/>
            <person name="Wang J."/>
            <person name="Shi W."/>
            <person name="Du L."/>
            <person name="Sun Y."/>
            <person name="Zhan W."/>
            <person name="Jiang J."/>
            <person name="Wang Q."/>
            <person name="Zhang B."/>
            <person name="Ji P."/>
            <person name="Sakyi L.B."/>
            <person name="Cui X."/>
            <person name="Yuan T."/>
            <person name="Jiang B."/>
            <person name="Yang W."/>
            <person name="Lam T.T.-Y."/>
            <person name="Chang Q."/>
            <person name="Ding S."/>
            <person name="Wang X."/>
            <person name="Zhu J."/>
            <person name="Ruan X."/>
            <person name="Zhao L."/>
            <person name="Wei J."/>
            <person name="Que T."/>
            <person name="Du C."/>
            <person name="Cheng J."/>
            <person name="Dai P."/>
            <person name="Han X."/>
            <person name="Huang E."/>
            <person name="Gao Y."/>
            <person name="Liu J."/>
            <person name="Shao H."/>
            <person name="Ye R."/>
            <person name="Li L."/>
            <person name="Wei W."/>
            <person name="Wang X."/>
            <person name="Wang C."/>
            <person name="Huo Q."/>
            <person name="Li W."/>
            <person name="Guo W."/>
            <person name="Chen H."/>
            <person name="Chen S."/>
            <person name="Zhou L."/>
            <person name="Zhou L."/>
            <person name="Ni X."/>
            <person name="Tian J."/>
            <person name="Zhou Y."/>
            <person name="Sheng Y."/>
            <person name="Liu T."/>
            <person name="Pan Y."/>
            <person name="Xia L."/>
            <person name="Li J."/>
            <person name="Zhao F."/>
            <person name="Cao W."/>
        </authorList>
    </citation>
    <scope>NUCLEOTIDE SEQUENCE</scope>
    <source>
        <strain evidence="4">Rmic-2018</strain>
        <tissue evidence="4">Larvae</tissue>
    </source>
</reference>
<proteinExistence type="predicted"/>